<protein>
    <recommendedName>
        <fullName evidence="2">VCBS repeat-containing protein</fullName>
    </recommendedName>
</protein>
<reference evidence="1" key="1">
    <citation type="submission" date="2024-02" db="EMBL/GenBank/DDBJ databases">
        <title>Sediminibacterium planktonica sp. nov. and Sediminibacterium longus sp. nov., isolated from surface lake and river water.</title>
        <authorList>
            <person name="Watanabe K."/>
            <person name="Takemine S."/>
            <person name="Ishii Y."/>
            <person name="Ogata Y."/>
            <person name="Shindo C."/>
            <person name="Suda W."/>
        </authorList>
    </citation>
    <scope>NUCLEOTIDE SEQUENCE</scope>
    <source>
        <strain evidence="1">KACHI17</strain>
    </source>
</reference>
<dbReference type="EMBL" id="AP029612">
    <property type="protein sequence ID" value="BFG71080.1"/>
    <property type="molecule type" value="Genomic_DNA"/>
</dbReference>
<evidence type="ECO:0008006" key="2">
    <source>
        <dbReference type="Google" id="ProtNLM"/>
    </source>
</evidence>
<accession>A0AAT9GKE3</accession>
<evidence type="ECO:0000313" key="1">
    <source>
        <dbReference type="EMBL" id="BFG71080.1"/>
    </source>
</evidence>
<organism evidence="1">
    <name type="scientific">Sediminibacterium sp. KACHI17</name>
    <dbReference type="NCBI Taxonomy" id="1751071"/>
    <lineage>
        <taxon>Bacteria</taxon>
        <taxon>Pseudomonadati</taxon>
        <taxon>Bacteroidota</taxon>
        <taxon>Chitinophagia</taxon>
        <taxon>Chitinophagales</taxon>
        <taxon>Chitinophagaceae</taxon>
        <taxon>Sediminibacterium</taxon>
    </lineage>
</organism>
<dbReference type="AlphaFoldDB" id="A0AAT9GKE3"/>
<proteinExistence type="predicted"/>
<gene>
    <name evidence="1" type="ORF">KACHI17_19610</name>
</gene>
<sequence>MLFFSATVCLSQNVPIPRNYSIVDSIRGDLDKDGVDELVVAYNTKSDEEAIDDGVPRELIIYKLVNHKWSVWQKSTQALMGSRDGGMMGDPYGEMVIEKGILKILQEGGSSWKWNITDKYRYDGREFKLIGCESHYGKPCEYFGSFDFNLVTGKIDVQKEFERCKDDAEDPVIYKRQNEIFFKKGIVLSLQNRSAKDIMIVSPKYRHEIYIASKQD</sequence>
<name>A0AAT9GKE3_9BACT</name>